<evidence type="ECO:0000259" key="5">
    <source>
        <dbReference type="PROSITE" id="PS51194"/>
    </source>
</evidence>
<dbReference type="VEuPathDB" id="FungiDB:PLEOSDRAFT_1091633"/>
<dbReference type="Proteomes" id="UP000027073">
    <property type="component" value="Unassembled WGS sequence"/>
</dbReference>
<dbReference type="Pfam" id="PF00270">
    <property type="entry name" value="DEAD"/>
    <property type="match status" value="1"/>
</dbReference>
<dbReference type="InterPro" id="IPR018973">
    <property type="entry name" value="MZB"/>
</dbReference>
<dbReference type="EMBL" id="KL198004">
    <property type="protein sequence ID" value="KDQ33765.1"/>
    <property type="molecule type" value="Genomic_DNA"/>
</dbReference>
<dbReference type="PROSITE" id="PS51194">
    <property type="entry name" value="HELICASE_CTER"/>
    <property type="match status" value="1"/>
</dbReference>
<dbReference type="CDD" id="cd17923">
    <property type="entry name" value="DEXHc_Hrq1-like"/>
    <property type="match status" value="1"/>
</dbReference>
<dbReference type="AlphaFoldDB" id="A0A067P3D9"/>
<feature type="region of interest" description="Disordered" evidence="3">
    <location>
        <begin position="1"/>
        <end position="31"/>
    </location>
</feature>
<dbReference type="InterPro" id="IPR001650">
    <property type="entry name" value="Helicase_C-like"/>
</dbReference>
<dbReference type="Pfam" id="PF09369">
    <property type="entry name" value="MZB"/>
    <property type="match status" value="1"/>
</dbReference>
<dbReference type="GO" id="GO:0043138">
    <property type="term" value="F:3'-5' DNA helicase activity"/>
    <property type="evidence" value="ECO:0007669"/>
    <property type="project" value="TreeGrafter"/>
</dbReference>
<name>A0A067P3D9_PLEO1</name>
<keyword evidence="1" id="KW-0547">Nucleotide-binding</keyword>
<dbReference type="InterPro" id="IPR055227">
    <property type="entry name" value="HRQ1_WHD"/>
</dbReference>
<dbReference type="SUPFAM" id="SSF52540">
    <property type="entry name" value="P-loop containing nucleoside triphosphate hydrolases"/>
    <property type="match status" value="1"/>
</dbReference>
<evidence type="ECO:0000259" key="4">
    <source>
        <dbReference type="PROSITE" id="PS51192"/>
    </source>
</evidence>
<evidence type="ECO:0000256" key="2">
    <source>
        <dbReference type="ARBA" id="ARBA00022840"/>
    </source>
</evidence>
<organism evidence="6 7">
    <name type="scientific">Pleurotus ostreatus (strain PC15)</name>
    <name type="common">Oyster mushroom</name>
    <dbReference type="NCBI Taxonomy" id="1137138"/>
    <lineage>
        <taxon>Eukaryota</taxon>
        <taxon>Fungi</taxon>
        <taxon>Dikarya</taxon>
        <taxon>Basidiomycota</taxon>
        <taxon>Agaricomycotina</taxon>
        <taxon>Agaricomycetes</taxon>
        <taxon>Agaricomycetidae</taxon>
        <taxon>Agaricales</taxon>
        <taxon>Pleurotineae</taxon>
        <taxon>Pleurotaceae</taxon>
        <taxon>Pleurotus</taxon>
    </lineage>
</organism>
<dbReference type="GO" id="GO:0003676">
    <property type="term" value="F:nucleic acid binding"/>
    <property type="evidence" value="ECO:0007669"/>
    <property type="project" value="InterPro"/>
</dbReference>
<dbReference type="GO" id="GO:0005634">
    <property type="term" value="C:nucleus"/>
    <property type="evidence" value="ECO:0007669"/>
    <property type="project" value="TreeGrafter"/>
</dbReference>
<accession>A0A067P3D9</accession>
<dbReference type="PANTHER" id="PTHR47957">
    <property type="entry name" value="ATP-DEPENDENT HELICASE HRQ1"/>
    <property type="match status" value="1"/>
</dbReference>
<evidence type="ECO:0000313" key="6">
    <source>
        <dbReference type="EMBL" id="KDQ33765.1"/>
    </source>
</evidence>
<dbReference type="InterPro" id="IPR014001">
    <property type="entry name" value="Helicase_ATP-bd"/>
</dbReference>
<evidence type="ECO:0000256" key="3">
    <source>
        <dbReference type="SAM" id="MobiDB-lite"/>
    </source>
</evidence>
<dbReference type="PROSITE" id="PS51192">
    <property type="entry name" value="HELICASE_ATP_BIND_1"/>
    <property type="match status" value="1"/>
</dbReference>
<feature type="domain" description="Helicase C-terminal" evidence="5">
    <location>
        <begin position="465"/>
        <end position="668"/>
    </location>
</feature>
<dbReference type="InParanoid" id="A0A067P3D9"/>
<dbReference type="FunCoup" id="A0A067P3D9">
    <property type="interactions" value="302"/>
</dbReference>
<dbReference type="InterPro" id="IPR011545">
    <property type="entry name" value="DEAD/DEAH_box_helicase_dom"/>
</dbReference>
<dbReference type="Pfam" id="PF22982">
    <property type="entry name" value="WHD_HRQ1"/>
    <property type="match status" value="1"/>
</dbReference>
<dbReference type="GO" id="GO:0005524">
    <property type="term" value="F:ATP binding"/>
    <property type="evidence" value="ECO:0007669"/>
    <property type="project" value="UniProtKB-KW"/>
</dbReference>
<dbReference type="SMART" id="SM00490">
    <property type="entry name" value="HELICc"/>
    <property type="match status" value="1"/>
</dbReference>
<dbReference type="GO" id="GO:0006289">
    <property type="term" value="P:nucleotide-excision repair"/>
    <property type="evidence" value="ECO:0007669"/>
    <property type="project" value="TreeGrafter"/>
</dbReference>
<dbReference type="InterPro" id="IPR027417">
    <property type="entry name" value="P-loop_NTPase"/>
</dbReference>
<dbReference type="STRING" id="1137138.A0A067P3D9"/>
<gene>
    <name evidence="6" type="ORF">PLEOSDRAFT_1091633</name>
</gene>
<evidence type="ECO:0008006" key="8">
    <source>
        <dbReference type="Google" id="ProtNLM"/>
    </source>
</evidence>
<evidence type="ECO:0000313" key="7">
    <source>
        <dbReference type="Proteomes" id="UP000027073"/>
    </source>
</evidence>
<reference evidence="7" key="1">
    <citation type="journal article" date="2014" name="Proc. Natl. Acad. Sci. U.S.A.">
        <title>Extensive sampling of basidiomycete genomes demonstrates inadequacy of the white-rot/brown-rot paradigm for wood decay fungi.</title>
        <authorList>
            <person name="Riley R."/>
            <person name="Salamov A.A."/>
            <person name="Brown D.W."/>
            <person name="Nagy L.G."/>
            <person name="Floudas D."/>
            <person name="Held B.W."/>
            <person name="Levasseur A."/>
            <person name="Lombard V."/>
            <person name="Morin E."/>
            <person name="Otillar R."/>
            <person name="Lindquist E.A."/>
            <person name="Sun H."/>
            <person name="LaButti K.M."/>
            <person name="Schmutz J."/>
            <person name="Jabbour D."/>
            <person name="Luo H."/>
            <person name="Baker S.E."/>
            <person name="Pisabarro A.G."/>
            <person name="Walton J.D."/>
            <person name="Blanchette R.A."/>
            <person name="Henrissat B."/>
            <person name="Martin F."/>
            <person name="Cullen D."/>
            <person name="Hibbett D.S."/>
            <person name="Grigoriev I.V."/>
        </authorList>
    </citation>
    <scope>NUCLEOTIDE SEQUENCE [LARGE SCALE GENOMIC DNA]</scope>
    <source>
        <strain evidence="7">PC15</strain>
    </source>
</reference>
<keyword evidence="2" id="KW-0067">ATP-binding</keyword>
<dbReference type="OrthoDB" id="18781at2759"/>
<sequence>MKKRTSSDIGTNAPDYKVGKRRKASSNKGKSKAAVSEIGAWPEHFQSALNTVLAFVSSRKHLATTFQVVRTSVENLLQQALLPDVIKFAYIPKVEHNIHGESRPDPFTPSSSTGHIEDDTDHVLILDFAENSKGRKSQNPGFSLAPPPALTPTAAKKLVEKRNTLLVQAINELIAATPSGEDPVALLQSAGRDHIPINPSASHATFSEFSEAVSSQVPDPSHRPSISSILSELESQSWYRNQIVERREFDVRDGKAGDLDEPLSPNIKQALATARSISSLYTHQATAINALAKGENVIVSTSTASGKSVIYQVPVLRFLEEDASATAIFVYPTKALAQDQKTAMERLLVSCSGLEHIQVATYDGDTLSEYRTGIREAASIIFTNFDMIHAAILPHEELWRSFMTRLKLFAVDELHYYSNLFGSHVAQIMRRFRRVCAAVGNSNVRFVSCSATISNPSMHMKNIFGVDDAVSVTEDGAPSGHKDFIIWNPPLIDEAEPALGRRSSLSEATGLMRYLMKRGIRCILFCKAMKTLRADLSAEGRHDILQKTDRRRIETDAFSGNLLGIVATNALELGVDIGVLDAVIMLGFPVTIASFRQQAGRAGRRAQDALAVLVPDMFPVDQHYLNHPEDLWDGPINDIFVDLQSEVILEAHLQCAAHEMPVSTEDEVYFGSSLKHICETCLTKDADGWYHPHTKFLPSPSRHISIRGVQEEKYAVVDVTKDTYPVIIEETEVSRALFEIYEGGVFIHQGLTFIVREVSHDTKMAKVIRADVSWTTEPRDFTDINAAQTYRIKALKDSPQRSFFGKVHIYTKVFGFFKVRHKQILDSVDVETPPWERDSTGMWLDVPKSALMIMEEADINAAEAIHSAQHVFLNQFAMAADLRTECKAAEKEYKKAESSRKRPARLIFYDTPGRGGGVAAKAFDQSYAILHKAMSTVEGCSCFEGCTNCILSPACKENNAVYSKLGALIVLKGILALNIDVKEISQETRPMRGLPTIVEAGPVPVVSGVEVEPAKS</sequence>
<dbReference type="HOGENOM" id="CLU_000809_1_0_1"/>
<dbReference type="PANTHER" id="PTHR47957:SF3">
    <property type="entry name" value="ATP-DEPENDENT HELICASE HRQ1"/>
    <property type="match status" value="1"/>
</dbReference>
<dbReference type="GO" id="GO:0036297">
    <property type="term" value="P:interstrand cross-link repair"/>
    <property type="evidence" value="ECO:0007669"/>
    <property type="project" value="TreeGrafter"/>
</dbReference>
<dbReference type="CDD" id="cd18797">
    <property type="entry name" value="SF2_C_Hrq"/>
    <property type="match status" value="1"/>
</dbReference>
<dbReference type="SMART" id="SM00487">
    <property type="entry name" value="DEXDc"/>
    <property type="match status" value="1"/>
</dbReference>
<dbReference type="Pfam" id="PF00271">
    <property type="entry name" value="Helicase_C"/>
    <property type="match status" value="1"/>
</dbReference>
<evidence type="ECO:0000256" key="1">
    <source>
        <dbReference type="ARBA" id="ARBA00022741"/>
    </source>
</evidence>
<protein>
    <recommendedName>
        <fullName evidence="8">P-loop containing nucleoside triphosphate hydrolase protein</fullName>
    </recommendedName>
</protein>
<feature type="domain" description="Helicase ATP-binding" evidence="4">
    <location>
        <begin position="288"/>
        <end position="471"/>
    </location>
</feature>
<feature type="compositionally biased region" description="Basic residues" evidence="3">
    <location>
        <begin position="19"/>
        <end position="31"/>
    </location>
</feature>
<dbReference type="Gene3D" id="3.40.50.300">
    <property type="entry name" value="P-loop containing nucleotide triphosphate hydrolases"/>
    <property type="match status" value="2"/>
</dbReference>
<proteinExistence type="predicted"/>